<organism evidence="1 2">
    <name type="scientific">Trichoderma gamsii</name>
    <dbReference type="NCBI Taxonomy" id="398673"/>
    <lineage>
        <taxon>Eukaryota</taxon>
        <taxon>Fungi</taxon>
        <taxon>Dikarya</taxon>
        <taxon>Ascomycota</taxon>
        <taxon>Pezizomycotina</taxon>
        <taxon>Sordariomycetes</taxon>
        <taxon>Hypocreomycetidae</taxon>
        <taxon>Hypocreales</taxon>
        <taxon>Hypocreaceae</taxon>
        <taxon>Trichoderma</taxon>
    </lineage>
</organism>
<sequence length="275" mass="30587">MLPTRGVIADFLSGEWPREDGPGLIHFRLSRFRNFAATLISPMPPAWIAVIGNTGHVFESGDAGCWYHVLALAVDHILDNSSEDDGLTPTLAMDASPAPKPGHLLLNMFFKINGPGIPRETHYTLPTKTSMSNIVRDELSFKDVHEVTDFSLSKFLEFAAQYISPMPQAWIAVARYSGHVFASDDEEGWFRALGLIAQARMAITCPWHDDAEPPFIAIVPLEQDLPAGVTTHTFKHEDLLLKTKEYLGERAPDFFDGDCQLQNWPLPGELSDEDL</sequence>
<reference evidence="1 2" key="1">
    <citation type="journal article" date="2016" name="Genome Announc.">
        <title>Draft Whole-Genome Sequence of Trichoderma gamsii T6085, a Promising Biocontrol Agent of Fusarium Head Blight on Wheat.</title>
        <authorList>
            <person name="Baroncelli R."/>
            <person name="Zapparata A."/>
            <person name="Piaggeschi G."/>
            <person name="Sarrocco S."/>
            <person name="Vannacci G."/>
        </authorList>
    </citation>
    <scope>NUCLEOTIDE SEQUENCE [LARGE SCALE GENOMIC DNA]</scope>
    <source>
        <strain evidence="1 2">T6085</strain>
    </source>
</reference>
<comment type="caution">
    <text evidence="1">The sequence shown here is derived from an EMBL/GenBank/DDBJ whole genome shotgun (WGS) entry which is preliminary data.</text>
</comment>
<name>A0A2P4ZMT2_9HYPO</name>
<keyword evidence="2" id="KW-1185">Reference proteome</keyword>
<dbReference type="Proteomes" id="UP000054821">
    <property type="component" value="Unassembled WGS sequence"/>
</dbReference>
<protein>
    <submittedName>
        <fullName evidence="1">Uncharacterized protein</fullName>
    </submittedName>
</protein>
<dbReference type="EMBL" id="JPDN02000017">
    <property type="protein sequence ID" value="PON25597.1"/>
    <property type="molecule type" value="Genomic_DNA"/>
</dbReference>
<dbReference type="GeneID" id="29982880"/>
<gene>
    <name evidence="1" type="ORF">TGAM01_v205482</name>
</gene>
<dbReference type="RefSeq" id="XP_024405599.1">
    <property type="nucleotide sequence ID" value="XM_024549650.1"/>
</dbReference>
<proteinExistence type="predicted"/>
<dbReference type="AlphaFoldDB" id="A0A2P4ZMT2"/>
<evidence type="ECO:0000313" key="1">
    <source>
        <dbReference type="EMBL" id="PON25597.1"/>
    </source>
</evidence>
<accession>A0A2P4ZMT2</accession>
<evidence type="ECO:0000313" key="2">
    <source>
        <dbReference type="Proteomes" id="UP000054821"/>
    </source>
</evidence>